<evidence type="ECO:0000313" key="2">
    <source>
        <dbReference type="EMBL" id="KAG5479230.1"/>
    </source>
</evidence>
<dbReference type="Gene3D" id="3.30.780.10">
    <property type="entry name" value="SUI1-like domain"/>
    <property type="match status" value="1"/>
</dbReference>
<dbReference type="InterPro" id="IPR001950">
    <property type="entry name" value="SUI1"/>
</dbReference>
<gene>
    <name evidence="2" type="ORF">LSCM4_01819</name>
</gene>
<dbReference type="InterPro" id="IPR036877">
    <property type="entry name" value="SUI1_dom_sf"/>
</dbReference>
<protein>
    <recommendedName>
        <fullName evidence="1">SUI1 domain-containing protein</fullName>
    </recommendedName>
</protein>
<dbReference type="GeneID" id="92357798"/>
<sequence length="664" mass="74425">MFKKKYIQKEIQSVSRSDVKKMKTDAVNVIGQENAYMLDLVVGKKDMVTKQKYYCGLGSSVFIYSVDDVPFFISIDRLSEEEQNIITPAKRFSCPMVPTVFFFLRLHQLLAKKGDEWTAAVNECGVAVTCRGPTSRFLLSGAHLMMPGILSTRKKTPVTVGNLALIYSLGVDVPYAVGITTNSMAAKQEAGVGVFVLQCFRDNLWQEFENRFVTRYSLSSQTPLIPSEFEEGEVYEKPPEVGGATTENQKTDHGVLDNEAAEWKDGQCDDNTDAFSDEDTLLKFCLCEAVKHIPYSLLPMSMQQFTSIVVHSYPRDGAHTSAIQFKDTKYKKALVFFQGFPDLLKIDEISPGTYCVTQTDKSTDVMRQHNVMHAHFLSTTHREGCEEEVRALQAKLLSMGTGMFRQTIVSASIFYAVPRGLEEDLIRVLLMGEEPGIPRDGQFPTIEQVTTGTVPVFEKTAINDSVFEELYTRKKLLDNLKKYIKAHNLLIVNEPEKGKIPRVKMNGTLSMMLTPKAHAPEVPLDQVEHEMLSLFRLKHEIVLQTIVEGSSLATDNLIPKRIIKNGPLPKVNVWSEKSTNNKFVTIVRNLESFGFDLQLLADQWKKQFSTSSGVVDPSTKMKNLKSGTKIPLEVHLQGNLQLKVSAALLKEANIPPSQLVCKKI</sequence>
<dbReference type="EMBL" id="JAFHLR010000022">
    <property type="protein sequence ID" value="KAG5479230.1"/>
    <property type="molecule type" value="Genomic_DNA"/>
</dbReference>
<proteinExistence type="predicted"/>
<dbReference type="PROSITE" id="PS50296">
    <property type="entry name" value="SUI1"/>
    <property type="match status" value="1"/>
</dbReference>
<dbReference type="GO" id="GO:0003743">
    <property type="term" value="F:translation initiation factor activity"/>
    <property type="evidence" value="ECO:0007669"/>
    <property type="project" value="InterPro"/>
</dbReference>
<dbReference type="InterPro" id="IPR057429">
    <property type="entry name" value="WH_eIF2D"/>
</dbReference>
<dbReference type="Pfam" id="PF26292">
    <property type="entry name" value="PUA_elF2D"/>
    <property type="match status" value="1"/>
</dbReference>
<organism evidence="2 3">
    <name type="scientific">Leishmania orientalis</name>
    <dbReference type="NCBI Taxonomy" id="2249476"/>
    <lineage>
        <taxon>Eukaryota</taxon>
        <taxon>Discoba</taxon>
        <taxon>Euglenozoa</taxon>
        <taxon>Kinetoplastea</taxon>
        <taxon>Metakinetoplastina</taxon>
        <taxon>Trypanosomatida</taxon>
        <taxon>Trypanosomatidae</taxon>
        <taxon>Leishmaniinae</taxon>
        <taxon>Leishmania</taxon>
    </lineage>
</organism>
<accession>A0A836HLY1</accession>
<dbReference type="Proteomes" id="UP000674143">
    <property type="component" value="Chromosome 22"/>
</dbReference>
<comment type="caution">
    <text evidence="2">The sequence shown here is derived from an EMBL/GenBank/DDBJ whole genome shotgun (WGS) entry which is preliminary data.</text>
</comment>
<evidence type="ECO:0000313" key="3">
    <source>
        <dbReference type="Proteomes" id="UP000674143"/>
    </source>
</evidence>
<dbReference type="PANTHER" id="PTHR12217:SF4">
    <property type="entry name" value="EUKARYOTIC TRANSLATION INITIATION FACTOR 2D"/>
    <property type="match status" value="1"/>
</dbReference>
<dbReference type="PANTHER" id="PTHR12217">
    <property type="entry name" value="EUKARYOTIC TRANSLATION INITIATION FACTOR 2D"/>
    <property type="match status" value="1"/>
</dbReference>
<dbReference type="SUPFAM" id="SSF88697">
    <property type="entry name" value="PUA domain-like"/>
    <property type="match status" value="1"/>
</dbReference>
<keyword evidence="3" id="KW-1185">Reference proteome</keyword>
<dbReference type="SUPFAM" id="SSF55159">
    <property type="entry name" value="eIF1-like"/>
    <property type="match status" value="1"/>
</dbReference>
<dbReference type="KEGG" id="loi:92357798"/>
<dbReference type="InterPro" id="IPR015947">
    <property type="entry name" value="PUA-like_sf"/>
</dbReference>
<dbReference type="Gene3D" id="3.10.400.20">
    <property type="match status" value="1"/>
</dbReference>
<name>A0A836HLY1_9TRYP</name>
<reference evidence="2 3" key="1">
    <citation type="submission" date="2021-02" db="EMBL/GenBank/DDBJ databases">
        <title>Leishmania (Mundinia) orientalis Genome sequencing and assembly.</title>
        <authorList>
            <person name="Almutairi H."/>
            <person name="Gatherer D."/>
        </authorList>
    </citation>
    <scope>NUCLEOTIDE SEQUENCE [LARGE SCALE GENOMIC DNA]</scope>
    <source>
        <strain evidence="2">LSCM4</strain>
    </source>
</reference>
<dbReference type="FunFam" id="3.30.780.10:FF:000012">
    <property type="entry name" value="Translation initiation factor SUI1, putative"/>
    <property type="match status" value="1"/>
</dbReference>
<dbReference type="Pfam" id="PF01253">
    <property type="entry name" value="SUI1"/>
    <property type="match status" value="1"/>
</dbReference>
<dbReference type="InterPro" id="IPR039757">
    <property type="entry name" value="EIF2D"/>
</dbReference>
<dbReference type="Pfam" id="PF25304">
    <property type="entry name" value="WHD_eIF2D"/>
    <property type="match status" value="1"/>
</dbReference>
<dbReference type="InterPro" id="IPR048248">
    <property type="entry name" value="PUA_eIF2d-like"/>
</dbReference>
<dbReference type="AlphaFoldDB" id="A0A836HLY1"/>
<dbReference type="RefSeq" id="XP_067063323.1">
    <property type="nucleotide sequence ID" value="XM_067203864.1"/>
</dbReference>
<evidence type="ECO:0000259" key="1">
    <source>
        <dbReference type="PROSITE" id="PS50296"/>
    </source>
</evidence>
<feature type="domain" description="SUI1" evidence="1">
    <location>
        <begin position="571"/>
        <end position="652"/>
    </location>
</feature>
<dbReference type="GO" id="GO:0001731">
    <property type="term" value="P:formation of translation preinitiation complex"/>
    <property type="evidence" value="ECO:0007669"/>
    <property type="project" value="InterPro"/>
</dbReference>